<keyword evidence="6" id="KW-0808">Transferase</keyword>
<evidence type="ECO:0000256" key="7">
    <source>
        <dbReference type="ARBA" id="ARBA00023277"/>
    </source>
</evidence>
<evidence type="ECO:0000256" key="1">
    <source>
        <dbReference type="ARBA" id="ARBA00000439"/>
    </source>
</evidence>
<dbReference type="EMBL" id="JACRSW010000010">
    <property type="protein sequence ID" value="MBC8556725.1"/>
    <property type="molecule type" value="Genomic_DNA"/>
</dbReference>
<accession>A0ABR7MSE2</accession>
<protein>
    <recommendedName>
        <fullName evidence="4">4-alpha-glucanotransferase</fullName>
        <ecNumber evidence="3">2.4.1.25</ecNumber>
    </recommendedName>
    <alternativeName>
        <fullName evidence="8">Amylomaltase</fullName>
    </alternativeName>
    <alternativeName>
        <fullName evidence="9">Disproportionating enzyme</fullName>
    </alternativeName>
</protein>
<dbReference type="Proteomes" id="UP000637513">
    <property type="component" value="Unassembled WGS sequence"/>
</dbReference>
<dbReference type="SUPFAM" id="SSF51445">
    <property type="entry name" value="(Trans)glycosidases"/>
    <property type="match status" value="1"/>
</dbReference>
<evidence type="ECO:0000313" key="11">
    <source>
        <dbReference type="Proteomes" id="UP000637513"/>
    </source>
</evidence>
<keyword evidence="11" id="KW-1185">Reference proteome</keyword>
<evidence type="ECO:0000256" key="9">
    <source>
        <dbReference type="ARBA" id="ARBA00031501"/>
    </source>
</evidence>
<dbReference type="EC" id="2.4.1.25" evidence="3"/>
<evidence type="ECO:0000313" key="10">
    <source>
        <dbReference type="EMBL" id="MBC8556725.1"/>
    </source>
</evidence>
<comment type="similarity">
    <text evidence="2">Belongs to the disproportionating enzyme family.</text>
</comment>
<dbReference type="Gene3D" id="3.20.20.80">
    <property type="entry name" value="Glycosidases"/>
    <property type="match status" value="1"/>
</dbReference>
<evidence type="ECO:0000256" key="5">
    <source>
        <dbReference type="ARBA" id="ARBA00022676"/>
    </source>
</evidence>
<comment type="caution">
    <text evidence="10">The sequence shown here is derived from an EMBL/GenBank/DDBJ whole genome shotgun (WGS) entry which is preliminary data.</text>
</comment>
<dbReference type="Pfam" id="PF02446">
    <property type="entry name" value="Glyco_hydro_77"/>
    <property type="match status" value="1"/>
</dbReference>
<evidence type="ECO:0000256" key="6">
    <source>
        <dbReference type="ARBA" id="ARBA00022679"/>
    </source>
</evidence>
<proteinExistence type="inferred from homology"/>
<keyword evidence="7" id="KW-0119">Carbohydrate metabolism</keyword>
<name>A0ABR7MSE2_9FIRM</name>
<dbReference type="Gene3D" id="3.40.190.10">
    <property type="entry name" value="Periplasmic binding protein-like II"/>
    <property type="match status" value="1"/>
</dbReference>
<dbReference type="RefSeq" id="WP_249303090.1">
    <property type="nucleotide sequence ID" value="NZ_JACRSW010000010.1"/>
</dbReference>
<dbReference type="PANTHER" id="PTHR32438">
    <property type="entry name" value="4-ALPHA-GLUCANOTRANSFERASE DPE1, CHLOROPLASTIC/AMYLOPLASTIC"/>
    <property type="match status" value="1"/>
</dbReference>
<sequence length="323" mass="37673">MEKELTRGAGILMPVSSLPSKYGIGTLGKAAYDFVDDLVRAGQKYWQVLPIGPTSFGDSPYQSFSTYAGNPYFIDLDLLIEEGLLQRQEVETIRWYEKEDQVSYELLWEYRYSVLKAAFERSDHEKTKEYRDFMEREKDWISSYSLYMACKEHFGNREWLSWKKDIRDRLHAYANEKGIQIIGDIPIYVALDSFVSMAMATGNLQDVMLVRSHEELEELVKKDLIADLSEVYENCASKTIKEIYQSYDKSLLSGVRFEGKLMALPETNIDDGPNLFWVRKDWMDKLGLQDPRTMQDIRTKVPMRLQNIINGMSIRRHALWLSM</sequence>
<gene>
    <name evidence="10" type="ORF">H8700_03255</name>
</gene>
<evidence type="ECO:0000256" key="8">
    <source>
        <dbReference type="ARBA" id="ARBA00031423"/>
    </source>
</evidence>
<evidence type="ECO:0000256" key="4">
    <source>
        <dbReference type="ARBA" id="ARBA00020295"/>
    </source>
</evidence>
<comment type="catalytic activity">
    <reaction evidence="1">
        <text>Transfers a segment of a (1-&gt;4)-alpha-D-glucan to a new position in an acceptor, which may be glucose or a (1-&gt;4)-alpha-D-glucan.</text>
        <dbReference type="EC" id="2.4.1.25"/>
    </reaction>
</comment>
<keyword evidence="5" id="KW-0328">Glycosyltransferase</keyword>
<evidence type="ECO:0000256" key="2">
    <source>
        <dbReference type="ARBA" id="ARBA00005684"/>
    </source>
</evidence>
<dbReference type="SUPFAM" id="SSF53850">
    <property type="entry name" value="Periplasmic binding protein-like II"/>
    <property type="match status" value="1"/>
</dbReference>
<dbReference type="InterPro" id="IPR017853">
    <property type="entry name" value="GH"/>
</dbReference>
<reference evidence="10 11" key="1">
    <citation type="submission" date="2020-08" db="EMBL/GenBank/DDBJ databases">
        <title>Genome public.</title>
        <authorList>
            <person name="Liu C."/>
            <person name="Sun Q."/>
        </authorList>
    </citation>
    <scope>NUCLEOTIDE SEQUENCE [LARGE SCALE GENOMIC DNA]</scope>
    <source>
        <strain evidence="10 11">BX3</strain>
    </source>
</reference>
<dbReference type="InterPro" id="IPR003385">
    <property type="entry name" value="Glyco_hydro_77"/>
</dbReference>
<dbReference type="PANTHER" id="PTHR32438:SF5">
    <property type="entry name" value="4-ALPHA-GLUCANOTRANSFERASE DPE1, CHLOROPLASTIC_AMYLOPLASTIC"/>
    <property type="match status" value="1"/>
</dbReference>
<organism evidence="10 11">
    <name type="scientific">Jutongia hominis</name>
    <dbReference type="NCBI Taxonomy" id="2763664"/>
    <lineage>
        <taxon>Bacteria</taxon>
        <taxon>Bacillati</taxon>
        <taxon>Bacillota</taxon>
        <taxon>Clostridia</taxon>
        <taxon>Lachnospirales</taxon>
        <taxon>Lachnospiraceae</taxon>
        <taxon>Jutongia</taxon>
    </lineage>
</organism>
<evidence type="ECO:0000256" key="3">
    <source>
        <dbReference type="ARBA" id="ARBA00012560"/>
    </source>
</evidence>